<keyword evidence="4 8" id="KW-0547">Nucleotide-binding</keyword>
<dbReference type="GO" id="GO:0008568">
    <property type="term" value="F:microtubule severing ATPase activity"/>
    <property type="evidence" value="ECO:0007669"/>
    <property type="project" value="UniProtKB-EC"/>
</dbReference>
<dbReference type="FunFam" id="1.10.8.60:FF:000025">
    <property type="entry name" value="Katanin p60 ATPase-containing subunit A1"/>
    <property type="match status" value="1"/>
</dbReference>
<dbReference type="FunFam" id="3.40.50.300:FF:000159">
    <property type="entry name" value="Katanin p60 ATPase-containing subunit A1"/>
    <property type="match status" value="1"/>
</dbReference>
<evidence type="ECO:0000256" key="1">
    <source>
        <dbReference type="ARBA" id="ARBA00004186"/>
    </source>
</evidence>
<evidence type="ECO:0000256" key="9">
    <source>
        <dbReference type="SAM" id="MobiDB-lite"/>
    </source>
</evidence>
<dbReference type="SMART" id="SM00382">
    <property type="entry name" value="AAA"/>
    <property type="match status" value="1"/>
</dbReference>
<dbReference type="GO" id="GO:0008017">
    <property type="term" value="F:microtubule binding"/>
    <property type="evidence" value="ECO:0007669"/>
    <property type="project" value="UniProtKB-UniRule"/>
</dbReference>
<keyword evidence="8" id="KW-0131">Cell cycle</keyword>
<dbReference type="InterPro" id="IPR003593">
    <property type="entry name" value="AAA+_ATPase"/>
</dbReference>
<dbReference type="FunFam" id="1.20.58.80:FF:000003">
    <property type="entry name" value="Katanin p60 ATPase-containing subunit A1"/>
    <property type="match status" value="1"/>
</dbReference>
<gene>
    <name evidence="8" type="primary">KATNA1</name>
</gene>
<dbReference type="GO" id="GO:0005874">
    <property type="term" value="C:microtubule"/>
    <property type="evidence" value="ECO:0007669"/>
    <property type="project" value="UniProtKB-KW"/>
</dbReference>
<dbReference type="GO" id="GO:0005524">
    <property type="term" value="F:ATP binding"/>
    <property type="evidence" value="ECO:0007669"/>
    <property type="project" value="UniProtKB-KW"/>
</dbReference>
<comment type="subcellular location">
    <subcellularLocation>
        <location evidence="1 8">Cytoplasm</location>
        <location evidence="1 8">Cytoskeleton</location>
        <location evidence="1 8">Spindle</location>
    </subcellularLocation>
    <subcellularLocation>
        <location evidence="8">Cytoplasm</location>
    </subcellularLocation>
    <subcellularLocation>
        <location evidence="8">Cytoplasm</location>
        <location evidence="8">Cytoskeleton</location>
        <location evidence="8">Microtubule organizing center</location>
        <location evidence="8">Centrosome</location>
    </subcellularLocation>
    <subcellularLocation>
        <location evidence="8">Cytoplasm</location>
        <location evidence="8">Cytoskeleton</location>
        <location evidence="8">Spindle pole</location>
    </subcellularLocation>
    <text evidence="8">Predominantly cytoplasmic. Also localized to the interphase centrosome and the mitotic spindle poles. Enhanced recruitment to the mitotic spindle poles requires microtubules and interaction with KATNB1.</text>
</comment>
<dbReference type="AlphaFoldDB" id="A0A182JJK8"/>
<dbReference type="InterPro" id="IPR003960">
    <property type="entry name" value="ATPase_AAA_CS"/>
</dbReference>
<evidence type="ECO:0000256" key="6">
    <source>
        <dbReference type="ARBA" id="ARBA00023212"/>
    </source>
</evidence>
<evidence type="ECO:0000256" key="4">
    <source>
        <dbReference type="ARBA" id="ARBA00022741"/>
    </source>
</evidence>
<evidence type="ECO:0000256" key="2">
    <source>
        <dbReference type="ARBA" id="ARBA00022490"/>
    </source>
</evidence>
<accession>A0A182JJK8</accession>
<feature type="region of interest" description="Disordered" evidence="9">
    <location>
        <begin position="114"/>
        <end position="266"/>
    </location>
</feature>
<feature type="compositionally biased region" description="Polar residues" evidence="9">
    <location>
        <begin position="173"/>
        <end position="218"/>
    </location>
</feature>
<dbReference type="CDD" id="cd19522">
    <property type="entry name" value="RecA-like_KTNA1"/>
    <property type="match status" value="1"/>
</dbReference>
<protein>
    <recommendedName>
        <fullName evidence="8">Katanin p60 ATPase-containing subunit A1</fullName>
        <shortName evidence="8">Katanin p60 subunit A1</shortName>
        <ecNumber evidence="8">5.6.1.1</ecNumber>
    </recommendedName>
    <alternativeName>
        <fullName evidence="8">p60 katanin</fullName>
    </alternativeName>
</protein>
<feature type="compositionally biased region" description="Low complexity" evidence="9">
    <location>
        <begin position="221"/>
        <end position="232"/>
    </location>
</feature>
<dbReference type="InterPro" id="IPR027417">
    <property type="entry name" value="P-loop_NTPase"/>
</dbReference>
<dbReference type="GO" id="GO:0016887">
    <property type="term" value="F:ATP hydrolysis activity"/>
    <property type="evidence" value="ECO:0007669"/>
    <property type="project" value="InterPro"/>
</dbReference>
<comment type="activity regulation">
    <text evidence="8">ATPase activity is stimulated by microtubules, which promote homooligomerization. ATP-dependent microtubule severing is stimulated by interaction with KATNB1.</text>
</comment>
<evidence type="ECO:0000256" key="7">
    <source>
        <dbReference type="ARBA" id="ARBA00023235"/>
    </source>
</evidence>
<proteinExistence type="inferred from homology"/>
<keyword evidence="8" id="KW-0498">Mitosis</keyword>
<dbReference type="PANTHER" id="PTHR23074:SF19">
    <property type="entry name" value="KATANIN P60 ATPASE-CONTAINING SUBUNIT A1"/>
    <property type="match status" value="1"/>
</dbReference>
<dbReference type="Gene3D" id="3.40.50.300">
    <property type="entry name" value="P-loop containing nucleotide triphosphate hydrolases"/>
    <property type="match status" value="1"/>
</dbReference>
<feature type="domain" description="AAA+ ATPase" evidence="10">
    <location>
        <begin position="330"/>
        <end position="468"/>
    </location>
</feature>
<dbReference type="InterPro" id="IPR048612">
    <property type="entry name" value="KTNA1_AAA_dom"/>
</dbReference>
<dbReference type="InterPro" id="IPR003959">
    <property type="entry name" value="ATPase_AAA_core"/>
</dbReference>
<dbReference type="Pfam" id="PF00004">
    <property type="entry name" value="AAA"/>
    <property type="match status" value="1"/>
</dbReference>
<dbReference type="PANTHER" id="PTHR23074">
    <property type="entry name" value="AAA DOMAIN-CONTAINING"/>
    <property type="match status" value="1"/>
</dbReference>
<dbReference type="GO" id="GO:0051013">
    <property type="term" value="P:microtubule severing"/>
    <property type="evidence" value="ECO:0007669"/>
    <property type="project" value="UniProtKB-UniRule"/>
</dbReference>
<keyword evidence="6 8" id="KW-0206">Cytoskeleton</keyword>
<feature type="compositionally biased region" description="Polar residues" evidence="9">
    <location>
        <begin position="153"/>
        <end position="164"/>
    </location>
</feature>
<keyword evidence="7 8" id="KW-0413">Isomerase</keyword>
<keyword evidence="5 8" id="KW-0067">ATP-binding</keyword>
<dbReference type="GO" id="GO:0005813">
    <property type="term" value="C:centrosome"/>
    <property type="evidence" value="ECO:0007669"/>
    <property type="project" value="UniProtKB-SubCell"/>
</dbReference>
<name>A0A182JJK8_ANOAO</name>
<dbReference type="Pfam" id="PF17862">
    <property type="entry name" value="AAA_lid_3"/>
    <property type="match status" value="1"/>
</dbReference>
<feature type="binding site" evidence="8">
    <location>
        <begin position="338"/>
        <end position="345"/>
    </location>
    <ligand>
        <name>ATP</name>
        <dbReference type="ChEBI" id="CHEBI:30616"/>
    </ligand>
</feature>
<dbReference type="Pfam" id="PF21126">
    <property type="entry name" value="KATNA1_MIT"/>
    <property type="match status" value="1"/>
</dbReference>
<keyword evidence="2 8" id="KW-0963">Cytoplasm</keyword>
<dbReference type="VEuPathDB" id="VectorBase:AATE019277"/>
<sequence length="576" mass="63887">MTIVMAGLSTTEICENTKLAREMAVMGNYDSAGIYYEGVLQMLRKLLVGMNEPLQKGKWLMAQQEINKEYNQMKLIQKTLTEITMDLQNAPLQARIRTPLHETASKDPAAWFRADPDIWMPPSAAGGRGVDPDVWGPPPDMPPPDHQRRTVAPRSQSRSSTALNRKSEVNRRNAATKSASTSTVVGRKTVSQSARSSASTAGMNGASRTGTLTRTRPSQRAAATAGGPATGASSEGTNGNGEKSDKEKLEDEEGNGNGGGDSPEEIERKFEPASHADVDLVDMLERDILQKNPNIHWDDIADLHEAKRLLEEAVVLPMWMPDYFKGIRRPWKGVLMVGPPGTGKTMLAKAVATECGTTFFNVSSSTLTSKYRGESEKLVRLLFEMARFYAPSTIFIDEIDSLCSRRGSESEHEASRRVKSELLVQMDGVSNDEATKIVMVLAATNFPWDIDEALRRRLEKRIYIPLPNSEGREALLKINLREVKVDESVDMRNIADRLEGYSGADITNVCRDASMMSMRRKIAGLRPEQIRQLAKEELDLPVSKQDFKEAIAKCNKSVSKDDLAKYQQWMKEFGSS</sequence>
<comment type="function">
    <text evidence="8">Catalytic subunit of a complex which severs microtubules in an ATP-dependent manner. Microtubule severing may promote rapid reorganization of cellular microtubule arrays and the release of microtubules from the centrosome following nucleation.</text>
</comment>
<evidence type="ECO:0000313" key="11">
    <source>
        <dbReference type="EnsemblMetazoa" id="AATE019277-PA.1"/>
    </source>
</evidence>
<dbReference type="GO" id="GO:0000922">
    <property type="term" value="C:spindle pole"/>
    <property type="evidence" value="ECO:0007669"/>
    <property type="project" value="UniProtKB-SubCell"/>
</dbReference>
<dbReference type="HAMAP" id="MF_03023">
    <property type="entry name" value="Katanin_p60_A1"/>
    <property type="match status" value="1"/>
</dbReference>
<organism evidence="11">
    <name type="scientific">Anopheles atroparvus</name>
    <name type="common">European mosquito</name>
    <dbReference type="NCBI Taxonomy" id="41427"/>
    <lineage>
        <taxon>Eukaryota</taxon>
        <taxon>Metazoa</taxon>
        <taxon>Ecdysozoa</taxon>
        <taxon>Arthropoda</taxon>
        <taxon>Hexapoda</taxon>
        <taxon>Insecta</taxon>
        <taxon>Pterygota</taxon>
        <taxon>Neoptera</taxon>
        <taxon>Endopterygota</taxon>
        <taxon>Diptera</taxon>
        <taxon>Nematocera</taxon>
        <taxon>Culicoidea</taxon>
        <taxon>Culicidae</taxon>
        <taxon>Anophelinae</taxon>
        <taxon>Anopheles</taxon>
    </lineage>
</organism>
<dbReference type="Gene3D" id="1.20.58.80">
    <property type="entry name" value="Phosphotransferase system, lactose/cellobiose-type IIA subunit"/>
    <property type="match status" value="1"/>
</dbReference>
<keyword evidence="8" id="KW-0132">Cell division</keyword>
<dbReference type="SUPFAM" id="SSF52540">
    <property type="entry name" value="P-loop containing nucleoside triphosphate hydrolases"/>
    <property type="match status" value="1"/>
</dbReference>
<evidence type="ECO:0000256" key="8">
    <source>
        <dbReference type="HAMAP-Rule" id="MF_03023"/>
    </source>
</evidence>
<dbReference type="GO" id="GO:0051301">
    <property type="term" value="P:cell division"/>
    <property type="evidence" value="ECO:0007669"/>
    <property type="project" value="UniProtKB-KW"/>
</dbReference>
<dbReference type="Pfam" id="PF09336">
    <property type="entry name" value="Vps4_C"/>
    <property type="match status" value="1"/>
</dbReference>
<dbReference type="InterPro" id="IPR050304">
    <property type="entry name" value="MT-severing_AAA_ATPase"/>
</dbReference>
<comment type="similarity">
    <text evidence="8">Belongs to the AAA ATPase family. Katanin p60 subunit A1 subfamily.</text>
</comment>
<dbReference type="CDD" id="cd21748">
    <property type="entry name" value="Kp60-NTD"/>
    <property type="match status" value="1"/>
</dbReference>
<evidence type="ECO:0000256" key="5">
    <source>
        <dbReference type="ARBA" id="ARBA00022840"/>
    </source>
</evidence>
<dbReference type="InterPro" id="IPR041569">
    <property type="entry name" value="AAA_lid_3"/>
</dbReference>
<keyword evidence="3 8" id="KW-0493">Microtubule</keyword>
<comment type="catalytic activity">
    <reaction evidence="8">
        <text>n ATP + n H2O + a microtubule = n ADP + n phosphate + (n+1) alpha/beta tubulin heterodimers.</text>
        <dbReference type="EC" id="5.6.1.1"/>
    </reaction>
</comment>
<comment type="subunit">
    <text evidence="8">Can homooligomerize into hexameric rings, which may be promoted by interaction with microtubules. Interacts with KATNB1, which may serve as a targeting subunit.</text>
</comment>
<reference evidence="11" key="1">
    <citation type="submission" date="2022-08" db="UniProtKB">
        <authorList>
            <consortium name="EnsemblMetazoa"/>
        </authorList>
    </citation>
    <scope>IDENTIFICATION</scope>
    <source>
        <strain evidence="11">EBRO</strain>
    </source>
</reference>
<evidence type="ECO:0000259" key="10">
    <source>
        <dbReference type="SMART" id="SM00382"/>
    </source>
</evidence>
<dbReference type="EnsemblMetazoa" id="AATE019277-RA">
    <property type="protein sequence ID" value="AATE019277-PA.1"/>
    <property type="gene ID" value="AATE019277"/>
</dbReference>
<dbReference type="Gene3D" id="1.10.8.60">
    <property type="match status" value="1"/>
</dbReference>
<dbReference type="InterPro" id="IPR048611">
    <property type="entry name" value="KATNA1_MIT"/>
</dbReference>
<dbReference type="EC" id="5.6.1.1" evidence="8"/>
<dbReference type="PROSITE" id="PS00674">
    <property type="entry name" value="AAA"/>
    <property type="match status" value="1"/>
</dbReference>
<dbReference type="GO" id="GO:0005737">
    <property type="term" value="C:cytoplasm"/>
    <property type="evidence" value="ECO:0007669"/>
    <property type="project" value="UniProtKB-SubCell"/>
</dbReference>
<dbReference type="InterPro" id="IPR015415">
    <property type="entry name" value="Spast_Vps4_C"/>
</dbReference>
<evidence type="ECO:0000256" key="3">
    <source>
        <dbReference type="ARBA" id="ARBA00022701"/>
    </source>
</evidence>
<dbReference type="InterPro" id="IPR028596">
    <property type="entry name" value="KATNA1"/>
</dbReference>